<reference evidence="2" key="1">
    <citation type="submission" date="2018-11" db="EMBL/GenBank/DDBJ databases">
        <authorList>
            <consortium name="Pathogen Informatics"/>
        </authorList>
    </citation>
    <scope>NUCLEOTIDE SEQUENCE</scope>
</reference>
<dbReference type="Proteomes" id="UP000784294">
    <property type="component" value="Unassembled WGS sequence"/>
</dbReference>
<feature type="compositionally biased region" description="Low complexity" evidence="1">
    <location>
        <begin position="225"/>
        <end position="241"/>
    </location>
</feature>
<proteinExistence type="predicted"/>
<accession>A0A3S5AP39</accession>
<feature type="compositionally biased region" description="Low complexity" evidence="1">
    <location>
        <begin position="106"/>
        <end position="141"/>
    </location>
</feature>
<evidence type="ECO:0000256" key="1">
    <source>
        <dbReference type="SAM" id="MobiDB-lite"/>
    </source>
</evidence>
<evidence type="ECO:0000313" key="2">
    <source>
        <dbReference type="EMBL" id="VEL24969.1"/>
    </source>
</evidence>
<feature type="region of interest" description="Disordered" evidence="1">
    <location>
        <begin position="225"/>
        <end position="249"/>
    </location>
</feature>
<gene>
    <name evidence="2" type="ORF">PXEA_LOCUS18409</name>
</gene>
<feature type="compositionally biased region" description="Low complexity" evidence="1">
    <location>
        <begin position="293"/>
        <end position="307"/>
    </location>
</feature>
<feature type="region of interest" description="Disordered" evidence="1">
    <location>
        <begin position="287"/>
        <end position="307"/>
    </location>
</feature>
<feature type="region of interest" description="Disordered" evidence="1">
    <location>
        <begin position="163"/>
        <end position="186"/>
    </location>
</feature>
<feature type="region of interest" description="Disordered" evidence="1">
    <location>
        <begin position="95"/>
        <end position="141"/>
    </location>
</feature>
<sequence length="333" mass="36134">MDIINLVLEYSKQTSISNDRCRRGTPEAGPLEARLGPFLEHLIDLAIDPRSALHIRLKRFSSWKPGGGGGNTGFSAISQPISTISLPSRCVTSLRSTSGLPLTGQPSISRSGRSLLPRGSCSGSASCSASSSIPTSTSSSPVLTRPYYLAASGNQLPRVRQLAVARRARPGTGQSRRTGFSTAKSRQRLNQTLQNAATPPQLQSIMQIQQQQQHMQSQHLLPPQLQLHQQQQPPQHLTQQPVYSSHYQPAAAEQQLTSLVQTQTSESHLLSGHAPSMHLQSTVLTMPYQPTGSLSQSQQQQQQHSQQFLLSTLASDTQAHQPMDTIVGDSSTE</sequence>
<dbReference type="AlphaFoldDB" id="A0A3S5AP39"/>
<name>A0A3S5AP39_9PLAT</name>
<feature type="compositionally biased region" description="Polar residues" evidence="1">
    <location>
        <begin position="172"/>
        <end position="186"/>
    </location>
</feature>
<evidence type="ECO:0000313" key="3">
    <source>
        <dbReference type="Proteomes" id="UP000784294"/>
    </source>
</evidence>
<organism evidence="2 3">
    <name type="scientific">Protopolystoma xenopodis</name>
    <dbReference type="NCBI Taxonomy" id="117903"/>
    <lineage>
        <taxon>Eukaryota</taxon>
        <taxon>Metazoa</taxon>
        <taxon>Spiralia</taxon>
        <taxon>Lophotrochozoa</taxon>
        <taxon>Platyhelminthes</taxon>
        <taxon>Monogenea</taxon>
        <taxon>Polyopisthocotylea</taxon>
        <taxon>Polystomatidea</taxon>
        <taxon>Polystomatidae</taxon>
        <taxon>Protopolystoma</taxon>
    </lineage>
</organism>
<comment type="caution">
    <text evidence="2">The sequence shown here is derived from an EMBL/GenBank/DDBJ whole genome shotgun (WGS) entry which is preliminary data.</text>
</comment>
<protein>
    <submittedName>
        <fullName evidence="2">Uncharacterized protein</fullName>
    </submittedName>
</protein>
<keyword evidence="3" id="KW-1185">Reference proteome</keyword>
<dbReference type="EMBL" id="CAAALY010070918">
    <property type="protein sequence ID" value="VEL24969.1"/>
    <property type="molecule type" value="Genomic_DNA"/>
</dbReference>